<evidence type="ECO:0000259" key="4">
    <source>
        <dbReference type="Pfam" id="PF18887"/>
    </source>
</evidence>
<feature type="repeat" description="Cell wall-binding" evidence="2">
    <location>
        <begin position="693"/>
        <end position="712"/>
    </location>
</feature>
<dbReference type="SUPFAM" id="SSF69360">
    <property type="entry name" value="Cell wall binding repeat"/>
    <property type="match status" value="2"/>
</dbReference>
<feature type="repeat" description="Cell wall-binding" evidence="2">
    <location>
        <begin position="652"/>
        <end position="671"/>
    </location>
</feature>
<feature type="repeat" description="Cell wall-binding" evidence="2">
    <location>
        <begin position="755"/>
        <end position="774"/>
    </location>
</feature>
<feature type="repeat" description="Cell wall-binding" evidence="2">
    <location>
        <begin position="816"/>
        <end position="835"/>
    </location>
</feature>
<dbReference type="InterPro" id="IPR011889">
    <property type="entry name" value="Liste_lipo_26"/>
</dbReference>
<feature type="region of interest" description="Disordered" evidence="3">
    <location>
        <begin position="546"/>
        <end position="612"/>
    </location>
</feature>
<gene>
    <name evidence="5" type="ORF">D1639_02630</name>
</gene>
<name>A0A7C9NKS4_9BACT</name>
<feature type="repeat" description="Cell wall-binding" evidence="2">
    <location>
        <begin position="796"/>
        <end position="815"/>
    </location>
</feature>
<protein>
    <submittedName>
        <fullName evidence="5">BspA family leucine-rich repeat surface protein</fullName>
    </submittedName>
</protein>
<dbReference type="SUPFAM" id="SSF52047">
    <property type="entry name" value="RNI-like"/>
    <property type="match status" value="1"/>
</dbReference>
<dbReference type="InterPro" id="IPR005046">
    <property type="entry name" value="DUF285"/>
</dbReference>
<proteinExistence type="predicted"/>
<dbReference type="InterPro" id="IPR018337">
    <property type="entry name" value="Cell_wall/Cho-bd_repeat"/>
</dbReference>
<dbReference type="InterPro" id="IPR043772">
    <property type="entry name" value="MBG_3"/>
</dbReference>
<evidence type="ECO:0000256" key="2">
    <source>
        <dbReference type="PROSITE-ProRule" id="PRU00591"/>
    </source>
</evidence>
<feature type="domain" description="MBG" evidence="4">
    <location>
        <begin position="479"/>
        <end position="549"/>
    </location>
</feature>
<organism evidence="5">
    <name type="scientific">Muribaculaceae bacterium Z82</name>
    <dbReference type="NCBI Taxonomy" id="2304548"/>
    <lineage>
        <taxon>Bacteria</taxon>
        <taxon>Pseudomonadati</taxon>
        <taxon>Bacteroidota</taxon>
        <taxon>Bacteroidia</taxon>
        <taxon>Bacteroidales</taxon>
        <taxon>Muribaculaceae</taxon>
    </lineage>
</organism>
<dbReference type="Pfam" id="PF03382">
    <property type="entry name" value="DUF285"/>
    <property type="match status" value="1"/>
</dbReference>
<evidence type="ECO:0000256" key="3">
    <source>
        <dbReference type="SAM" id="MobiDB-lite"/>
    </source>
</evidence>
<dbReference type="AlphaFoldDB" id="A0A7C9NKS4"/>
<dbReference type="Pfam" id="PF01473">
    <property type="entry name" value="Choline_bind_1"/>
    <property type="match status" value="3"/>
</dbReference>
<dbReference type="EMBL" id="QWKH01000010">
    <property type="protein sequence ID" value="NBI33947.1"/>
    <property type="molecule type" value="Genomic_DNA"/>
</dbReference>
<dbReference type="PROSITE" id="PS51170">
    <property type="entry name" value="CW"/>
    <property type="match status" value="5"/>
</dbReference>
<sequence length="874" mass="93594">MFYKRVVIDGQICQGNSDLVSVDLSGMDTKSVRDMADMFYGCSSLTSLDLSSLNTSNVEEMWLMFYGCSSLTSLDLSNFNTSKVEGMNSMFLNCSSLTSLDLSSFDTSNVKDMSTMFLNCSSLTSLDLSTFSTSNVEDMRRMFDNCSSLTSLDLSTFDMSKVESTIYMFRGCEKLARIYAGSLFSYTHNGNEVKDSIGPAIVGGLGTKIEDVSLDDGSVNSSWIRPDVPGSPGLLTLKEPKTIAVTDVEALSLPAYEYTGDAVTPSVSLAHDGKSLVDGTDYKLSYENNVEPGMAGVIVEGVGAYSGYKRIPFAIEISGPKIDLSSTKVVLSQERYEYDGKVKRPGVAVSVDGALLVEGEDYDVAYSDNTNAGDAKVAVTGKGNFTGTATASFVIDPAPLSRATVSCLSTSHVYDGAEKRPKVTVDFGGRVLAEEKDYTLSYANNTEVGTARITVEGRGNYCDTVQVVFSIEPVSLSGAQVSVSQTSYDYDGSAKRPSVTVRMGGKTLVPDADYSVSYVDNVAVGTARAVVTGKGNYTGSRSVSFAIQQPTGGDGQTPGAPDTPSKPSNPDTPSTPNNPSKPSSPGSTVNPGVPSKPGQEGSQGGIPAAPAGSWKHDSAGWWYAYDKGGYPANVWANIDGKVYRFDASGYMLTGWIRVDGVWYYLDSSGVRAEGWRSIGGEWYYLRPGSGAMATGWAQVGGTWYYLKSSGAMDHSGWLYNGGKWYWLESSGAMAEGWRSIGGEWYYLRLGSGAMATGWAQVGGTWYYLKSSGAMDHSGWLYNGGKWYWLESSGAMATSWKSVGGTWYYLKSSGAMATGWAQVGGSWYYLRSSGAMAVNTWVDGVYWVGSSGAMATSAWVDGGRYYVGADGVWQK</sequence>
<evidence type="ECO:0000313" key="5">
    <source>
        <dbReference type="EMBL" id="NBI33947.1"/>
    </source>
</evidence>
<feature type="compositionally biased region" description="Low complexity" evidence="3">
    <location>
        <begin position="557"/>
        <end position="585"/>
    </location>
</feature>
<dbReference type="InterPro" id="IPR032675">
    <property type="entry name" value="LRR_dom_sf"/>
</dbReference>
<dbReference type="Gene3D" id="2.10.270.10">
    <property type="entry name" value="Cholin Binding"/>
    <property type="match status" value="3"/>
</dbReference>
<reference evidence="5" key="1">
    <citation type="submission" date="2018-08" db="EMBL/GenBank/DDBJ databases">
        <title>Murine metabolic-syndrome-specific gut microbial biobank.</title>
        <authorList>
            <person name="Liu C."/>
        </authorList>
    </citation>
    <scope>NUCLEOTIDE SEQUENCE [LARGE SCALE GENOMIC DNA]</scope>
    <source>
        <strain evidence="5">Z82</strain>
    </source>
</reference>
<accession>A0A7C9NKS4</accession>
<comment type="caution">
    <text evidence="5">The sequence shown here is derived from an EMBL/GenBank/DDBJ whole genome shotgun (WGS) entry which is preliminary data.</text>
</comment>
<dbReference type="Gene3D" id="3.80.10.10">
    <property type="entry name" value="Ribonuclease Inhibitor"/>
    <property type="match status" value="1"/>
</dbReference>
<keyword evidence="1" id="KW-0677">Repeat</keyword>
<dbReference type="Pfam" id="PF18887">
    <property type="entry name" value="MBG_3"/>
    <property type="match status" value="1"/>
</dbReference>
<dbReference type="Pfam" id="PF19085">
    <property type="entry name" value="Choline_bind_2"/>
    <property type="match status" value="1"/>
</dbReference>
<dbReference type="Pfam" id="PF19127">
    <property type="entry name" value="Choline_bind_3"/>
    <property type="match status" value="2"/>
</dbReference>
<evidence type="ECO:0000256" key="1">
    <source>
        <dbReference type="ARBA" id="ARBA00022737"/>
    </source>
</evidence>
<dbReference type="NCBIfam" id="TIGR02167">
    <property type="entry name" value="Liste_lipo_26"/>
    <property type="match status" value="5"/>
</dbReference>